<reference evidence="1 2" key="1">
    <citation type="submission" date="2018-06" db="EMBL/GenBank/DDBJ databases">
        <authorList>
            <consortium name="Pathogen Informatics"/>
            <person name="Doyle S."/>
        </authorList>
    </citation>
    <scope>NUCLEOTIDE SEQUENCE [LARGE SCALE GENOMIC DNA]</scope>
    <source>
        <strain evidence="1 2">NCTC10252</strain>
    </source>
</reference>
<sequence>MAVAWNYTDAMSRFHFTWLILLKMVLDKLFNIICVCEQSDKNNAT</sequence>
<evidence type="ECO:0000313" key="2">
    <source>
        <dbReference type="Proteomes" id="UP000254597"/>
    </source>
</evidence>
<accession>A0A379QMT7</accession>
<gene>
    <name evidence="1" type="ORF">NCTC10252_03508</name>
</gene>
<name>A0A379QMT7_SALER</name>
<dbReference type="EMBL" id="UGWP01000004">
    <property type="protein sequence ID" value="SUF58203.1"/>
    <property type="molecule type" value="Genomic_DNA"/>
</dbReference>
<protein>
    <submittedName>
        <fullName evidence="1">Uncharacterized protein</fullName>
    </submittedName>
</protein>
<dbReference type="AlphaFoldDB" id="A0A379QMT7"/>
<organism evidence="1 2">
    <name type="scientific">Salmonella enterica</name>
    <name type="common">Salmonella choleraesuis</name>
    <dbReference type="NCBI Taxonomy" id="28901"/>
    <lineage>
        <taxon>Bacteria</taxon>
        <taxon>Pseudomonadati</taxon>
        <taxon>Pseudomonadota</taxon>
        <taxon>Gammaproteobacteria</taxon>
        <taxon>Enterobacterales</taxon>
        <taxon>Enterobacteriaceae</taxon>
        <taxon>Salmonella</taxon>
    </lineage>
</organism>
<evidence type="ECO:0000313" key="1">
    <source>
        <dbReference type="EMBL" id="SUF58203.1"/>
    </source>
</evidence>
<proteinExistence type="predicted"/>
<dbReference type="Proteomes" id="UP000254597">
    <property type="component" value="Unassembled WGS sequence"/>
</dbReference>